<dbReference type="RefSeq" id="WP_149679145.1">
    <property type="nucleotide sequence ID" value="NZ_DAONMB010000065.1"/>
</dbReference>
<accession>A0A1M6I641</accession>
<name>A0A1M6I641_9FIRM</name>
<organism evidence="1 2">
    <name type="scientific">Thermoclostridium caenicola</name>
    <dbReference type="NCBI Taxonomy" id="659425"/>
    <lineage>
        <taxon>Bacteria</taxon>
        <taxon>Bacillati</taxon>
        <taxon>Bacillota</taxon>
        <taxon>Clostridia</taxon>
        <taxon>Eubacteriales</taxon>
        <taxon>Oscillospiraceae</taxon>
        <taxon>Thermoclostridium</taxon>
    </lineage>
</organism>
<dbReference type="AlphaFoldDB" id="A0A1M6I641"/>
<sequence>MSVLYFYVPADSVSDIVDCGIKLSQWYDRELDFGEPHGRRKALRALINPWDDPGKSRDPAYRCIRLELDAAECRVGDADLYRMGLSEPSLMARYLRTLVPLSEYRFGTFRNPECLVFTSILPDQIEVTGKVQDTPVLFENSETLYLGNLLESIEQERQDSGNTLVYAYCRYLESMGGMRRIENRDLGLTVFVEPETDAYIVTRTP</sequence>
<evidence type="ECO:0000313" key="2">
    <source>
        <dbReference type="Proteomes" id="UP000324781"/>
    </source>
</evidence>
<dbReference type="Proteomes" id="UP000324781">
    <property type="component" value="Unassembled WGS sequence"/>
</dbReference>
<gene>
    <name evidence="1" type="ORF">SAMN05444373_10395</name>
</gene>
<evidence type="ECO:0000313" key="1">
    <source>
        <dbReference type="EMBL" id="SHJ29906.1"/>
    </source>
</evidence>
<protein>
    <submittedName>
        <fullName evidence="1">Uncharacterized protein</fullName>
    </submittedName>
</protein>
<keyword evidence="2" id="KW-1185">Reference proteome</keyword>
<proteinExistence type="predicted"/>
<dbReference type="EMBL" id="FQZP01000039">
    <property type="protein sequence ID" value="SHJ29906.1"/>
    <property type="molecule type" value="Genomic_DNA"/>
</dbReference>
<reference evidence="1 2" key="1">
    <citation type="submission" date="2016-11" db="EMBL/GenBank/DDBJ databases">
        <authorList>
            <person name="Varghese N."/>
            <person name="Submissions S."/>
        </authorList>
    </citation>
    <scope>NUCLEOTIDE SEQUENCE [LARGE SCALE GENOMIC DNA]</scope>
    <source>
        <strain evidence="1 2">DSM 19027</strain>
    </source>
</reference>
<dbReference type="OrthoDB" id="1739034at2"/>